<evidence type="ECO:0000313" key="3">
    <source>
        <dbReference type="Proteomes" id="UP000225553"/>
    </source>
</evidence>
<dbReference type="EMBL" id="MF459646">
    <property type="protein sequence ID" value="ASU03524.1"/>
    <property type="molecule type" value="Genomic_DNA"/>
</dbReference>
<evidence type="ECO:0000313" key="2">
    <source>
        <dbReference type="EMBL" id="ASU03524.1"/>
    </source>
</evidence>
<organism evidence="2 3">
    <name type="scientific">Erwinia phage vB_EamM_RisingSun</name>
    <dbReference type="NCBI Taxonomy" id="2026080"/>
    <lineage>
        <taxon>Viruses</taxon>
        <taxon>Duplodnaviria</taxon>
        <taxon>Heunggongvirae</taxon>
        <taxon>Uroviricota</taxon>
        <taxon>Caudoviricetes</taxon>
        <taxon>Chimalliviridae</taxon>
        <taxon>Risingsunvirus</taxon>
        <taxon>Risingsunvirus risingsun</taxon>
    </lineage>
</organism>
<keyword evidence="1" id="KW-1133">Transmembrane helix</keyword>
<keyword evidence="1" id="KW-0472">Membrane</keyword>
<keyword evidence="1" id="KW-0812">Transmembrane</keyword>
<name>A0A223LH26_9CAUD</name>
<evidence type="ECO:0000256" key="1">
    <source>
        <dbReference type="SAM" id="Phobius"/>
    </source>
</evidence>
<gene>
    <name evidence="2" type="ORF">RISINGSUN_146</name>
</gene>
<keyword evidence="3" id="KW-1185">Reference proteome</keyword>
<protein>
    <submittedName>
        <fullName evidence="2">Uncharacterized protein</fullName>
    </submittedName>
</protein>
<feature type="transmembrane region" description="Helical" evidence="1">
    <location>
        <begin position="110"/>
        <end position="127"/>
    </location>
</feature>
<accession>A0A223LH26</accession>
<reference evidence="3" key="1">
    <citation type="submission" date="2017-07" db="EMBL/GenBank/DDBJ databases">
        <authorList>
            <person name="Putnam M.J."/>
            <person name="Sharma R."/>
            <person name="Kruger J.L."/>
            <person name="Berg J.A."/>
            <person name="Payne A.M."/>
            <person name="Fajardo C.P."/>
            <person name="Breakwell D.P."/>
            <person name="Hope S."/>
            <person name="Grose J.H."/>
        </authorList>
    </citation>
    <scope>NUCLEOTIDE SEQUENCE [LARGE SCALE GENOMIC DNA]</scope>
</reference>
<dbReference type="Proteomes" id="UP000225553">
    <property type="component" value="Segment"/>
</dbReference>
<proteinExistence type="predicted"/>
<sequence length="128" mass="15070">MTQQEVLQAIYVRAELIHKLMVFANLAVQRFPKPMIIRLSPFMENCTEWVEYFTRLIHSVQHDWDDSVDMSAEFHSLFGKADLFLQRSAEELLAVVEVAYKWRRKILTRFYLTIVLFIVAIAFAVITT</sequence>